<comment type="caution">
    <text evidence="1">The sequence shown here is derived from an EMBL/GenBank/DDBJ whole genome shotgun (WGS) entry which is preliminary data.</text>
</comment>
<protein>
    <submittedName>
        <fullName evidence="1">Uncharacterized protein</fullName>
    </submittedName>
</protein>
<accession>X1IB15</accession>
<gene>
    <name evidence="1" type="ORF">S03H2_26811</name>
</gene>
<feature type="non-terminal residue" evidence="1">
    <location>
        <position position="30"/>
    </location>
</feature>
<organism evidence="1">
    <name type="scientific">marine sediment metagenome</name>
    <dbReference type="NCBI Taxonomy" id="412755"/>
    <lineage>
        <taxon>unclassified sequences</taxon>
        <taxon>metagenomes</taxon>
        <taxon>ecological metagenomes</taxon>
    </lineage>
</organism>
<name>X1IB15_9ZZZZ</name>
<dbReference type="AlphaFoldDB" id="X1IB15"/>
<proteinExistence type="predicted"/>
<sequence>MDKENLLILFAQAKVKSRERDYVGSREIKA</sequence>
<evidence type="ECO:0000313" key="1">
    <source>
        <dbReference type="EMBL" id="GAH54773.1"/>
    </source>
</evidence>
<reference evidence="1" key="1">
    <citation type="journal article" date="2014" name="Front. Microbiol.">
        <title>High frequency of phylogenetically diverse reductive dehalogenase-homologous genes in deep subseafloor sedimentary metagenomes.</title>
        <authorList>
            <person name="Kawai M."/>
            <person name="Futagami T."/>
            <person name="Toyoda A."/>
            <person name="Takaki Y."/>
            <person name="Nishi S."/>
            <person name="Hori S."/>
            <person name="Arai W."/>
            <person name="Tsubouchi T."/>
            <person name="Morono Y."/>
            <person name="Uchiyama I."/>
            <person name="Ito T."/>
            <person name="Fujiyama A."/>
            <person name="Inagaki F."/>
            <person name="Takami H."/>
        </authorList>
    </citation>
    <scope>NUCLEOTIDE SEQUENCE</scope>
    <source>
        <strain evidence="1">Expedition CK06-06</strain>
    </source>
</reference>
<dbReference type="EMBL" id="BARU01015730">
    <property type="protein sequence ID" value="GAH54773.1"/>
    <property type="molecule type" value="Genomic_DNA"/>
</dbReference>